<evidence type="ECO:0000313" key="3">
    <source>
        <dbReference type="EMBL" id="PYE79624.1"/>
    </source>
</evidence>
<dbReference type="NCBIfam" id="TIGR04183">
    <property type="entry name" value="Por_Secre_tail"/>
    <property type="match status" value="1"/>
</dbReference>
<proteinExistence type="predicted"/>
<gene>
    <name evidence="3" type="ORF">DFQ11_1099</name>
</gene>
<keyword evidence="1" id="KW-0732">Signal</keyword>
<keyword evidence="4" id="KW-1185">Reference proteome</keyword>
<feature type="domain" description="Secretion system C-terminal sorting" evidence="2">
    <location>
        <begin position="82"/>
        <end position="145"/>
    </location>
</feature>
<name>A0A2V4XFR0_9FLAO</name>
<sequence length="146" mass="16214">MKVGVIINIGSGAMSFMEVTDVFETDNATYFYDGESQMWIAGDNPLWPLGGFEHAMVSLYGQCTTLGIGDVSMSPFTHYTKNNILHIESADLIQEVAIYNLLGQQVISERIQSNSSALNLNTLKDGVYLTKVNINEKIQTFRIIVK</sequence>
<dbReference type="AlphaFoldDB" id="A0A2V4XFR0"/>
<protein>
    <submittedName>
        <fullName evidence="3">Putative secreted protein (Por secretion system target)</fullName>
    </submittedName>
</protein>
<dbReference type="Pfam" id="PF18962">
    <property type="entry name" value="Por_Secre_tail"/>
    <property type="match status" value="1"/>
</dbReference>
<dbReference type="RefSeq" id="WP_110476445.1">
    <property type="nucleotide sequence ID" value="NZ_BMWQ01000010.1"/>
</dbReference>
<accession>A0A2V4XFR0</accession>
<reference evidence="3 4" key="1">
    <citation type="submission" date="2018-06" db="EMBL/GenBank/DDBJ databases">
        <title>Genomic Encyclopedia of Type Strains, Phase III (KMG-III): the genomes of soil and plant-associated and newly described type strains.</title>
        <authorList>
            <person name="Whitman W."/>
        </authorList>
    </citation>
    <scope>NUCLEOTIDE SEQUENCE [LARGE SCALE GENOMIC DNA]</scope>
    <source>
        <strain evidence="3 4">CECT 7945</strain>
    </source>
</reference>
<organism evidence="3 4">
    <name type="scientific">Winogradskyella epiphytica</name>
    <dbReference type="NCBI Taxonomy" id="262005"/>
    <lineage>
        <taxon>Bacteria</taxon>
        <taxon>Pseudomonadati</taxon>
        <taxon>Bacteroidota</taxon>
        <taxon>Flavobacteriia</taxon>
        <taxon>Flavobacteriales</taxon>
        <taxon>Flavobacteriaceae</taxon>
        <taxon>Winogradskyella</taxon>
    </lineage>
</organism>
<dbReference type="EMBL" id="QJTD01000009">
    <property type="protein sequence ID" value="PYE79624.1"/>
    <property type="molecule type" value="Genomic_DNA"/>
</dbReference>
<evidence type="ECO:0000256" key="1">
    <source>
        <dbReference type="ARBA" id="ARBA00022729"/>
    </source>
</evidence>
<dbReference type="Proteomes" id="UP000248054">
    <property type="component" value="Unassembled WGS sequence"/>
</dbReference>
<evidence type="ECO:0000259" key="2">
    <source>
        <dbReference type="Pfam" id="PF18962"/>
    </source>
</evidence>
<dbReference type="InterPro" id="IPR026444">
    <property type="entry name" value="Secre_tail"/>
</dbReference>
<evidence type="ECO:0000313" key="4">
    <source>
        <dbReference type="Proteomes" id="UP000248054"/>
    </source>
</evidence>
<comment type="caution">
    <text evidence="3">The sequence shown here is derived from an EMBL/GenBank/DDBJ whole genome shotgun (WGS) entry which is preliminary data.</text>
</comment>